<evidence type="ECO:0000313" key="2">
    <source>
        <dbReference type="Proteomes" id="UP001264156"/>
    </source>
</evidence>
<dbReference type="InterPro" id="IPR019659">
    <property type="entry name" value="DUF2514"/>
</dbReference>
<dbReference type="Proteomes" id="UP001264156">
    <property type="component" value="Unassembled WGS sequence"/>
</dbReference>
<accession>A0ABU2DLH3</accession>
<keyword evidence="2" id="KW-1185">Reference proteome</keyword>
<dbReference type="RefSeq" id="WP_310535753.1">
    <property type="nucleotide sequence ID" value="NZ_JAVKVN010000014.1"/>
</dbReference>
<dbReference type="EMBL" id="JAVKVN010000014">
    <property type="protein sequence ID" value="MDR7948968.1"/>
    <property type="molecule type" value="Genomic_DNA"/>
</dbReference>
<organism evidence="1 2">
    <name type="scientific">Achromobacter aegrifaciens</name>
    <dbReference type="NCBI Taxonomy" id="1287736"/>
    <lineage>
        <taxon>Bacteria</taxon>
        <taxon>Pseudomonadati</taxon>
        <taxon>Pseudomonadota</taxon>
        <taxon>Betaproteobacteria</taxon>
        <taxon>Burkholderiales</taxon>
        <taxon>Alcaligenaceae</taxon>
        <taxon>Achromobacter</taxon>
    </lineage>
</organism>
<reference evidence="2" key="1">
    <citation type="submission" date="2023-07" db="EMBL/GenBank/DDBJ databases">
        <title>Glyphosate-induced phosphonatase operons in soil bacteria of genus Achromobacter.</title>
        <authorList>
            <person name="Epiktetov D.O."/>
            <person name="Sviridov A.V."/>
            <person name="Tarlachkov S.V."/>
            <person name="Shushkova T.V."/>
            <person name="Toropygin I.Y."/>
            <person name="Leontievsky A."/>
        </authorList>
    </citation>
    <scope>NUCLEOTIDE SEQUENCE [LARGE SCALE GENOMIC DNA]</scope>
    <source>
        <strain evidence="2">Kg 16</strain>
    </source>
</reference>
<gene>
    <name evidence="1" type="ORF">RIU57_27865</name>
</gene>
<proteinExistence type="predicted"/>
<name>A0ABU2DLH3_ACHAE</name>
<dbReference type="Pfam" id="PF10721">
    <property type="entry name" value="DUF2514"/>
    <property type="match status" value="1"/>
</dbReference>
<comment type="caution">
    <text evidence="1">The sequence shown here is derived from an EMBL/GenBank/DDBJ whole genome shotgun (WGS) entry which is preliminary data.</text>
</comment>
<sequence length="99" mass="10058">MPGKKAAVAVADAAGTRVERDRLRARANTLARAAVAEQPALADAGPSGAASVDLLAYMLGRAIDRAEALAGVADRARIAGLTCERAYDEVRDPNGQGGG</sequence>
<evidence type="ECO:0000313" key="1">
    <source>
        <dbReference type="EMBL" id="MDR7948968.1"/>
    </source>
</evidence>
<protein>
    <submittedName>
        <fullName evidence="1">DUF2514 family protein</fullName>
    </submittedName>
</protein>